<dbReference type="AlphaFoldDB" id="A0A3M7SRG5"/>
<evidence type="ECO:0000313" key="2">
    <source>
        <dbReference type="Proteomes" id="UP000276133"/>
    </source>
</evidence>
<accession>A0A3M7SRG5</accession>
<dbReference type="Proteomes" id="UP000276133">
    <property type="component" value="Unassembled WGS sequence"/>
</dbReference>
<reference evidence="1 2" key="1">
    <citation type="journal article" date="2018" name="Sci. Rep.">
        <title>Genomic signatures of local adaptation to the degree of environmental predictability in rotifers.</title>
        <authorList>
            <person name="Franch-Gras L."/>
            <person name="Hahn C."/>
            <person name="Garcia-Roger E.M."/>
            <person name="Carmona M.J."/>
            <person name="Serra M."/>
            <person name="Gomez A."/>
        </authorList>
    </citation>
    <scope>NUCLEOTIDE SEQUENCE [LARGE SCALE GENOMIC DNA]</scope>
    <source>
        <strain evidence="1">HYR1</strain>
    </source>
</reference>
<gene>
    <name evidence="1" type="ORF">BpHYR1_030576</name>
</gene>
<sequence length="65" mass="7649">MKNKISIQKNKMEYSEVGKQLKDKIYLLTRFLPRYAVRDRREEETKITFQIIAKPSLCIDTSPGS</sequence>
<comment type="caution">
    <text evidence="1">The sequence shown here is derived from an EMBL/GenBank/DDBJ whole genome shotgun (WGS) entry which is preliminary data.</text>
</comment>
<dbReference type="EMBL" id="REGN01000897">
    <property type="protein sequence ID" value="RNA38275.1"/>
    <property type="molecule type" value="Genomic_DNA"/>
</dbReference>
<evidence type="ECO:0000313" key="1">
    <source>
        <dbReference type="EMBL" id="RNA38275.1"/>
    </source>
</evidence>
<keyword evidence="2" id="KW-1185">Reference proteome</keyword>
<protein>
    <submittedName>
        <fullName evidence="1">Uncharacterized protein</fullName>
    </submittedName>
</protein>
<proteinExistence type="predicted"/>
<organism evidence="1 2">
    <name type="scientific">Brachionus plicatilis</name>
    <name type="common">Marine rotifer</name>
    <name type="synonym">Brachionus muelleri</name>
    <dbReference type="NCBI Taxonomy" id="10195"/>
    <lineage>
        <taxon>Eukaryota</taxon>
        <taxon>Metazoa</taxon>
        <taxon>Spiralia</taxon>
        <taxon>Gnathifera</taxon>
        <taxon>Rotifera</taxon>
        <taxon>Eurotatoria</taxon>
        <taxon>Monogononta</taxon>
        <taxon>Pseudotrocha</taxon>
        <taxon>Ploima</taxon>
        <taxon>Brachionidae</taxon>
        <taxon>Brachionus</taxon>
    </lineage>
</organism>
<name>A0A3M7SRG5_BRAPC</name>